<dbReference type="EMBL" id="BAABLD010000017">
    <property type="protein sequence ID" value="GAA5172370.1"/>
    <property type="molecule type" value="Genomic_DNA"/>
</dbReference>
<sequence>MKTCSWLKEHKFSGDVNVAVDRGHEMLWLNVGQRVELGYPLQMPGVDMFFDADEGRLNATFPAMSWLSMKTTRAEAEILANAFGVKLDETGRQASESQP</sequence>
<reference evidence="2" key="1">
    <citation type="journal article" date="2019" name="Int. J. Syst. Evol. Microbiol.">
        <title>The Global Catalogue of Microorganisms (GCM) 10K type strain sequencing project: providing services to taxonomists for standard genome sequencing and annotation.</title>
        <authorList>
            <consortium name="The Broad Institute Genomics Platform"/>
            <consortium name="The Broad Institute Genome Sequencing Center for Infectious Disease"/>
            <person name="Wu L."/>
            <person name="Ma J."/>
        </authorList>
    </citation>
    <scope>NUCLEOTIDE SEQUENCE [LARGE SCALE GENOMIC DNA]</scope>
    <source>
        <strain evidence="2">JCM 18715</strain>
    </source>
</reference>
<accession>A0ABP9R7Q3</accession>
<evidence type="ECO:0000313" key="1">
    <source>
        <dbReference type="EMBL" id="GAA5172370.1"/>
    </source>
</evidence>
<organism evidence="1 2">
    <name type="scientific">Viridibacterium curvum</name>
    <dbReference type="NCBI Taxonomy" id="1101404"/>
    <lineage>
        <taxon>Bacteria</taxon>
        <taxon>Pseudomonadati</taxon>
        <taxon>Pseudomonadota</taxon>
        <taxon>Betaproteobacteria</taxon>
        <taxon>Rhodocyclales</taxon>
        <taxon>Rhodocyclaceae</taxon>
        <taxon>Viridibacterium</taxon>
    </lineage>
</organism>
<comment type="caution">
    <text evidence="1">The sequence shown here is derived from an EMBL/GenBank/DDBJ whole genome shotgun (WGS) entry which is preliminary data.</text>
</comment>
<dbReference type="Proteomes" id="UP001500547">
    <property type="component" value="Unassembled WGS sequence"/>
</dbReference>
<gene>
    <name evidence="1" type="ORF">GCM10025770_38390</name>
</gene>
<evidence type="ECO:0000313" key="2">
    <source>
        <dbReference type="Proteomes" id="UP001500547"/>
    </source>
</evidence>
<dbReference type="RefSeq" id="WP_345534728.1">
    <property type="nucleotide sequence ID" value="NZ_BAABLD010000017.1"/>
</dbReference>
<keyword evidence="2" id="KW-1185">Reference proteome</keyword>
<protein>
    <submittedName>
        <fullName evidence="1">Uncharacterized protein</fullName>
    </submittedName>
</protein>
<proteinExistence type="predicted"/>
<name>A0ABP9R7Q3_9RHOO</name>